<gene>
    <name evidence="14" type="ORF">B0H16DRAFT_1684919</name>
</gene>
<evidence type="ECO:0000256" key="3">
    <source>
        <dbReference type="ARBA" id="ARBA00004239"/>
    </source>
</evidence>
<feature type="active site" description="Charge relay system" evidence="11">
    <location>
        <position position="505"/>
    </location>
</feature>
<feature type="active site" description="Charge relay system" evidence="11">
    <location>
        <position position="306"/>
    </location>
</feature>
<evidence type="ECO:0000256" key="4">
    <source>
        <dbReference type="ARBA" id="ARBA00012462"/>
    </source>
</evidence>
<evidence type="ECO:0000256" key="6">
    <source>
        <dbReference type="ARBA" id="ARBA00022723"/>
    </source>
</evidence>
<dbReference type="SUPFAM" id="SSF52743">
    <property type="entry name" value="Subtilisin-like"/>
    <property type="match status" value="1"/>
</dbReference>
<dbReference type="Gene3D" id="3.40.50.200">
    <property type="entry name" value="Peptidase S8/S53 domain"/>
    <property type="match status" value="1"/>
</dbReference>
<feature type="binding site" evidence="11">
    <location>
        <position position="580"/>
    </location>
    <ligand>
        <name>Ca(2+)</name>
        <dbReference type="ChEBI" id="CHEBI:29108"/>
    </ligand>
</feature>
<sequence length="599" mass="62536">MGFKQLIQIISLLTVVSANSLVLHETRPAAPAGFTSQGAASADENVTLRVALKSNDVAGLQAKLMSISTPGSADFRQWLTADEVKSYMAPSTATVSAFTSFASANNLTHSVISPHGDWLSMTLPVSHANTLFAADFQKFTHESLTEPITRTLSVSLPSELVGHVDVLHPTTAFIMPNARFRTRAAASPARKFTMNTNSRIARGLAKRNDSSGVPASCTVDAFLIGPACIQDLYGIPTAPATASSTGKNTLLVTGYQNEFANTADLKSFLQQYRPDISSDTTFTLQTLDNGTNSQIPDDAGPEANLDVQYSIALATGIPVEFLSVGGGTTDADLFPEMLDTITYLQALETPPTVITTSYGDNEGNFGPTLAAKMCDGYMSISARGVSNLFASGDGGVRGGHDNHFQCSNNTFIPVFPGTCAYITSVGSTQDFTPQTVAPFSSGGFSNFFPVPQFQAAAAAAFIRGLPGDFAGIFNKSGRGFPDVSFAGTGFTIIEGNFTTGQSGTSASSPGFAAVVSLINDRQETSCPALLAAGKPVLGFLNPWLYSAGAQAGLTDITEGKNFGGACSPSVVAFNATKGWDPITGLGTPVFDKLLAAAMA</sequence>
<evidence type="ECO:0000256" key="5">
    <source>
        <dbReference type="ARBA" id="ARBA00022670"/>
    </source>
</evidence>
<keyword evidence="6 11" id="KW-0479">Metal-binding</keyword>
<evidence type="ECO:0000256" key="11">
    <source>
        <dbReference type="PROSITE-ProRule" id="PRU01032"/>
    </source>
</evidence>
<keyword evidence="12" id="KW-0732">Signal</keyword>
<comment type="function">
    <text evidence="2">Secreted tripeptidyl-peptidase which degrades proteins at acidic pHs and is involved in virulence.</text>
</comment>
<feature type="binding site" evidence="11">
    <location>
        <position position="555"/>
    </location>
    <ligand>
        <name>Ca(2+)</name>
        <dbReference type="ChEBI" id="CHEBI:29108"/>
    </ligand>
</feature>
<dbReference type="Proteomes" id="UP001215598">
    <property type="component" value="Unassembled WGS sequence"/>
</dbReference>
<keyword evidence="9 11" id="KW-0106">Calcium</keyword>
<dbReference type="Pfam" id="PF09286">
    <property type="entry name" value="Pro-kuma_activ"/>
    <property type="match status" value="1"/>
</dbReference>
<evidence type="ECO:0000256" key="8">
    <source>
        <dbReference type="ARBA" id="ARBA00022825"/>
    </source>
</evidence>
<dbReference type="InterPro" id="IPR015366">
    <property type="entry name" value="S53_propep"/>
</dbReference>
<evidence type="ECO:0000256" key="7">
    <source>
        <dbReference type="ARBA" id="ARBA00022801"/>
    </source>
</evidence>
<evidence type="ECO:0000259" key="13">
    <source>
        <dbReference type="PROSITE" id="PS51695"/>
    </source>
</evidence>
<comment type="caution">
    <text evidence="14">The sequence shown here is derived from an EMBL/GenBank/DDBJ whole genome shotgun (WGS) entry which is preliminary data.</text>
</comment>
<evidence type="ECO:0000313" key="15">
    <source>
        <dbReference type="Proteomes" id="UP001215598"/>
    </source>
</evidence>
<dbReference type="EMBL" id="JARKIB010000012">
    <property type="protein sequence ID" value="KAJ7773972.1"/>
    <property type="molecule type" value="Genomic_DNA"/>
</dbReference>
<reference evidence="14" key="1">
    <citation type="submission" date="2023-03" db="EMBL/GenBank/DDBJ databases">
        <title>Massive genome expansion in bonnet fungi (Mycena s.s.) driven by repeated elements and novel gene families across ecological guilds.</title>
        <authorList>
            <consortium name="Lawrence Berkeley National Laboratory"/>
            <person name="Harder C.B."/>
            <person name="Miyauchi S."/>
            <person name="Viragh M."/>
            <person name="Kuo A."/>
            <person name="Thoen E."/>
            <person name="Andreopoulos B."/>
            <person name="Lu D."/>
            <person name="Skrede I."/>
            <person name="Drula E."/>
            <person name="Henrissat B."/>
            <person name="Morin E."/>
            <person name="Kohler A."/>
            <person name="Barry K."/>
            <person name="LaButti K."/>
            <person name="Morin E."/>
            <person name="Salamov A."/>
            <person name="Lipzen A."/>
            <person name="Mereny Z."/>
            <person name="Hegedus B."/>
            <person name="Baldrian P."/>
            <person name="Stursova M."/>
            <person name="Weitz H."/>
            <person name="Taylor A."/>
            <person name="Grigoriev I.V."/>
            <person name="Nagy L.G."/>
            <person name="Martin F."/>
            <person name="Kauserud H."/>
        </authorList>
    </citation>
    <scope>NUCLEOTIDE SEQUENCE</scope>
    <source>
        <strain evidence="14">CBHHK182m</strain>
    </source>
</reference>
<evidence type="ECO:0000256" key="2">
    <source>
        <dbReference type="ARBA" id="ARBA00002451"/>
    </source>
</evidence>
<accession>A0AAD7NTB9</accession>
<proteinExistence type="predicted"/>
<evidence type="ECO:0000256" key="12">
    <source>
        <dbReference type="SAM" id="SignalP"/>
    </source>
</evidence>
<comment type="cofactor">
    <cofactor evidence="11">
        <name>Ca(2+)</name>
        <dbReference type="ChEBI" id="CHEBI:29108"/>
    </cofactor>
    <text evidence="11">Binds 1 Ca(2+) ion per subunit.</text>
</comment>
<keyword evidence="7 11" id="KW-0378">Hydrolase</keyword>
<dbReference type="InterPro" id="IPR050819">
    <property type="entry name" value="Tripeptidyl-peptidase_I"/>
</dbReference>
<evidence type="ECO:0000256" key="1">
    <source>
        <dbReference type="ARBA" id="ARBA00001910"/>
    </source>
</evidence>
<keyword evidence="5 11" id="KW-0645">Protease</keyword>
<dbReference type="GO" id="GO:0005576">
    <property type="term" value="C:extracellular region"/>
    <property type="evidence" value="ECO:0007669"/>
    <property type="project" value="UniProtKB-SubCell"/>
</dbReference>
<keyword evidence="8 11" id="KW-0720">Serine protease</keyword>
<dbReference type="SUPFAM" id="SSF54897">
    <property type="entry name" value="Protease propeptides/inhibitors"/>
    <property type="match status" value="1"/>
</dbReference>
<comment type="subcellular location">
    <subcellularLocation>
        <location evidence="3">Secreted</location>
        <location evidence="3">Extracellular space</location>
    </subcellularLocation>
</comment>
<evidence type="ECO:0000256" key="10">
    <source>
        <dbReference type="ARBA" id="ARBA00023145"/>
    </source>
</evidence>
<dbReference type="EC" id="3.4.14.10" evidence="4"/>
<organism evidence="14 15">
    <name type="scientific">Mycena metata</name>
    <dbReference type="NCBI Taxonomy" id="1033252"/>
    <lineage>
        <taxon>Eukaryota</taxon>
        <taxon>Fungi</taxon>
        <taxon>Dikarya</taxon>
        <taxon>Basidiomycota</taxon>
        <taxon>Agaricomycotina</taxon>
        <taxon>Agaricomycetes</taxon>
        <taxon>Agaricomycetidae</taxon>
        <taxon>Agaricales</taxon>
        <taxon>Marasmiineae</taxon>
        <taxon>Mycenaceae</taxon>
        <taxon>Mycena</taxon>
    </lineage>
</organism>
<feature type="domain" description="Peptidase S53" evidence="13">
    <location>
        <begin position="223"/>
        <end position="599"/>
    </location>
</feature>
<dbReference type="SMART" id="SM00944">
    <property type="entry name" value="Pro-kuma_activ"/>
    <property type="match status" value="1"/>
</dbReference>
<feature type="signal peptide" evidence="12">
    <location>
        <begin position="1"/>
        <end position="18"/>
    </location>
</feature>
<dbReference type="Pfam" id="PF00082">
    <property type="entry name" value="Peptidase_S8"/>
    <property type="match status" value="1"/>
</dbReference>
<feature type="binding site" evidence="11">
    <location>
        <position position="556"/>
    </location>
    <ligand>
        <name>Ca(2+)</name>
        <dbReference type="ChEBI" id="CHEBI:29108"/>
    </ligand>
</feature>
<dbReference type="PANTHER" id="PTHR14218">
    <property type="entry name" value="PROTEASE S8 TRIPEPTIDYL PEPTIDASE I CLN2"/>
    <property type="match status" value="1"/>
</dbReference>
<dbReference type="InterPro" id="IPR000209">
    <property type="entry name" value="Peptidase_S8/S53_dom"/>
</dbReference>
<comment type="catalytic activity">
    <reaction evidence="1">
        <text>Release of an N-terminal tripeptide from a polypeptide.</text>
        <dbReference type="EC" id="3.4.14.10"/>
    </reaction>
</comment>
<dbReference type="GO" id="GO:0008240">
    <property type="term" value="F:tripeptidyl-peptidase activity"/>
    <property type="evidence" value="ECO:0007669"/>
    <property type="project" value="UniProtKB-EC"/>
</dbReference>
<dbReference type="GO" id="GO:0046872">
    <property type="term" value="F:metal ion binding"/>
    <property type="evidence" value="ECO:0007669"/>
    <property type="project" value="UniProtKB-UniRule"/>
</dbReference>
<evidence type="ECO:0000313" key="14">
    <source>
        <dbReference type="EMBL" id="KAJ7773972.1"/>
    </source>
</evidence>
<dbReference type="CDD" id="cd11377">
    <property type="entry name" value="Pro-peptidase_S53"/>
    <property type="match status" value="1"/>
</dbReference>
<dbReference type="GO" id="GO:0004252">
    <property type="term" value="F:serine-type endopeptidase activity"/>
    <property type="evidence" value="ECO:0007669"/>
    <property type="project" value="UniProtKB-UniRule"/>
</dbReference>
<dbReference type="CDD" id="cd04056">
    <property type="entry name" value="Peptidases_S53"/>
    <property type="match status" value="1"/>
</dbReference>
<protein>
    <recommendedName>
        <fullName evidence="4">tripeptidyl-peptidase II</fullName>
        <ecNumber evidence="4">3.4.14.10</ecNumber>
    </recommendedName>
</protein>
<keyword evidence="10" id="KW-0865">Zymogen</keyword>
<keyword evidence="15" id="KW-1185">Reference proteome</keyword>
<dbReference type="PANTHER" id="PTHR14218:SF15">
    <property type="entry name" value="TRIPEPTIDYL-PEPTIDASE 1"/>
    <property type="match status" value="1"/>
</dbReference>
<dbReference type="InterPro" id="IPR036852">
    <property type="entry name" value="Peptidase_S8/S53_dom_sf"/>
</dbReference>
<dbReference type="InterPro" id="IPR030400">
    <property type="entry name" value="Sedolisin_dom"/>
</dbReference>
<feature type="binding site" evidence="11">
    <location>
        <position position="578"/>
    </location>
    <ligand>
        <name>Ca(2+)</name>
        <dbReference type="ChEBI" id="CHEBI:29108"/>
    </ligand>
</feature>
<dbReference type="PROSITE" id="PS00138">
    <property type="entry name" value="SUBTILASE_SER"/>
    <property type="match status" value="1"/>
</dbReference>
<dbReference type="InterPro" id="IPR023828">
    <property type="entry name" value="Peptidase_S8_Ser-AS"/>
</dbReference>
<feature type="active site" description="Charge relay system" evidence="11">
    <location>
        <position position="302"/>
    </location>
</feature>
<dbReference type="GO" id="GO:0006508">
    <property type="term" value="P:proteolysis"/>
    <property type="evidence" value="ECO:0007669"/>
    <property type="project" value="UniProtKB-KW"/>
</dbReference>
<dbReference type="PROSITE" id="PS51695">
    <property type="entry name" value="SEDOLISIN"/>
    <property type="match status" value="1"/>
</dbReference>
<dbReference type="AlphaFoldDB" id="A0AAD7NTB9"/>
<evidence type="ECO:0000256" key="9">
    <source>
        <dbReference type="ARBA" id="ARBA00022837"/>
    </source>
</evidence>
<name>A0AAD7NTB9_9AGAR</name>
<feature type="chain" id="PRO_5042192494" description="tripeptidyl-peptidase II" evidence="12">
    <location>
        <begin position="19"/>
        <end position="599"/>
    </location>
</feature>